<evidence type="ECO:0000313" key="2">
    <source>
        <dbReference type="Proteomes" id="UP001642501"/>
    </source>
</evidence>
<evidence type="ECO:0000313" key="1">
    <source>
        <dbReference type="EMBL" id="CAK7267409.1"/>
    </source>
</evidence>
<gene>
    <name evidence="1" type="ORF">SEPCBS57363_002577</name>
</gene>
<dbReference type="Proteomes" id="UP001642501">
    <property type="component" value="Unassembled WGS sequence"/>
</dbReference>
<accession>A0ABP0DGN7</accession>
<dbReference type="EMBL" id="CAWUOM010000034">
    <property type="protein sequence ID" value="CAK7267409.1"/>
    <property type="molecule type" value="Genomic_DNA"/>
</dbReference>
<keyword evidence="2" id="KW-1185">Reference proteome</keyword>
<proteinExistence type="predicted"/>
<organism evidence="1 2">
    <name type="scientific">Sporothrix epigloea</name>
    <dbReference type="NCBI Taxonomy" id="1892477"/>
    <lineage>
        <taxon>Eukaryota</taxon>
        <taxon>Fungi</taxon>
        <taxon>Dikarya</taxon>
        <taxon>Ascomycota</taxon>
        <taxon>Pezizomycotina</taxon>
        <taxon>Sordariomycetes</taxon>
        <taxon>Sordariomycetidae</taxon>
        <taxon>Ophiostomatales</taxon>
        <taxon>Ophiostomataceae</taxon>
        <taxon>Sporothrix</taxon>
    </lineage>
</organism>
<name>A0ABP0DGN7_9PEZI</name>
<protein>
    <submittedName>
        <fullName evidence="1">Uncharacterized protein</fullName>
    </submittedName>
</protein>
<comment type="caution">
    <text evidence="1">The sequence shown here is derived from an EMBL/GenBank/DDBJ whole genome shotgun (WGS) entry which is preliminary data.</text>
</comment>
<reference evidence="1 2" key="1">
    <citation type="submission" date="2024-01" db="EMBL/GenBank/DDBJ databases">
        <authorList>
            <person name="Allen C."/>
            <person name="Tagirdzhanova G."/>
        </authorList>
    </citation>
    <scope>NUCLEOTIDE SEQUENCE [LARGE SCALE GENOMIC DNA]</scope>
    <source>
        <strain evidence="1 2">CBS 573.63</strain>
    </source>
</reference>
<sequence>MDMAFDVIGISSDDDLEEHFVNPVVEAEALLDEKLQDMSDGAFTRCLAGVVPSLIDPEVEAEIHVDDKLQGMSDAGLTRRPQTYRLPTAFSLVRHTTAVPYCTST</sequence>